<dbReference type="InterPro" id="IPR001182">
    <property type="entry name" value="FtsW/RodA"/>
</dbReference>
<feature type="transmembrane region" description="Helical" evidence="17">
    <location>
        <begin position="59"/>
        <end position="76"/>
    </location>
</feature>
<evidence type="ECO:0000256" key="6">
    <source>
        <dbReference type="ARBA" id="ARBA00022984"/>
    </source>
</evidence>
<evidence type="ECO:0000313" key="19">
    <source>
        <dbReference type="Proteomes" id="UP000182584"/>
    </source>
</evidence>
<evidence type="ECO:0000256" key="8">
    <source>
        <dbReference type="ARBA" id="ARBA00023136"/>
    </source>
</evidence>
<dbReference type="RefSeq" id="WP_242952673.1">
    <property type="nucleotide sequence ID" value="NZ_FOGJ01000003.1"/>
</dbReference>
<gene>
    <name evidence="18" type="ORF">SAMN04487884_103193</name>
</gene>
<accession>A0A1H9MPL4</accession>
<keyword evidence="5" id="KW-0133">Cell shape</keyword>
<keyword evidence="2" id="KW-0328">Glycosyltransferase</keyword>
<sequence>MMDAQERVRARFKKTYYVNYGLIFIVLFLLVFGLIMLLSTSSYEANLKFGNAWYYFKRQTISTAAGLLVMLVVSFWPNYKIYKKVTILAYGGACAAPFLVKTPLAYSANGATRWIKLFGISIQPAEISKMLMIIFLAGFVSQLGKQVSTRRGFSITLIMSLVPAFLIYSLTRNLSSALIVICIAMAMLFVSCPDYKRFILLGGGAACVAALAIYYAVSSSASSADGLNFRFRRILAWIHPEQFASSTSHQTIQALYAIGSGGLFGKGLGESMQKLGFLPEAQNDMIFSIICEELGLFGAIAIMIMFMLLVWRLKLVADSATDMFGALLVIGVLAHVSIQVILNIAVVTNSIPNTGITLPFISYGGSAVVMQLVEIGIALNVSRISSAEYA</sequence>
<evidence type="ECO:0000256" key="11">
    <source>
        <dbReference type="ARBA" id="ARBA00038053"/>
    </source>
</evidence>
<dbReference type="PANTHER" id="PTHR30474">
    <property type="entry name" value="CELL CYCLE PROTEIN"/>
    <property type="match status" value="1"/>
</dbReference>
<reference evidence="18 19" key="1">
    <citation type="submission" date="2016-10" db="EMBL/GenBank/DDBJ databases">
        <authorList>
            <person name="de Groot N.N."/>
        </authorList>
    </citation>
    <scope>NUCLEOTIDE SEQUENCE [LARGE SCALE GENOMIC DNA]</scope>
    <source>
        <strain evidence="18 19">AR40</strain>
    </source>
</reference>
<organism evidence="18 19">
    <name type="scientific">Butyrivibrio fibrisolvens</name>
    <dbReference type="NCBI Taxonomy" id="831"/>
    <lineage>
        <taxon>Bacteria</taxon>
        <taxon>Bacillati</taxon>
        <taxon>Bacillota</taxon>
        <taxon>Clostridia</taxon>
        <taxon>Lachnospirales</taxon>
        <taxon>Lachnospiraceae</taxon>
        <taxon>Butyrivibrio</taxon>
    </lineage>
</organism>
<dbReference type="GO" id="GO:0051301">
    <property type="term" value="P:cell division"/>
    <property type="evidence" value="ECO:0007669"/>
    <property type="project" value="UniProtKB-KW"/>
</dbReference>
<keyword evidence="18" id="KW-0132">Cell division</keyword>
<evidence type="ECO:0000256" key="3">
    <source>
        <dbReference type="ARBA" id="ARBA00022679"/>
    </source>
</evidence>
<keyword evidence="7 17" id="KW-1133">Transmembrane helix</keyword>
<name>A0A1H9MPL4_BUTFI</name>
<evidence type="ECO:0000256" key="7">
    <source>
        <dbReference type="ARBA" id="ARBA00022989"/>
    </source>
</evidence>
<feature type="transmembrane region" description="Helical" evidence="17">
    <location>
        <begin position="285"/>
        <end position="311"/>
    </location>
</feature>
<evidence type="ECO:0000256" key="5">
    <source>
        <dbReference type="ARBA" id="ARBA00022960"/>
    </source>
</evidence>
<evidence type="ECO:0000256" key="9">
    <source>
        <dbReference type="ARBA" id="ARBA00032370"/>
    </source>
</evidence>
<dbReference type="EC" id="2.4.99.28" evidence="14"/>
<evidence type="ECO:0000313" key="18">
    <source>
        <dbReference type="EMBL" id="SER25650.1"/>
    </source>
</evidence>
<evidence type="ECO:0000256" key="17">
    <source>
        <dbReference type="SAM" id="Phobius"/>
    </source>
</evidence>
<dbReference type="Proteomes" id="UP000182584">
    <property type="component" value="Unassembled WGS sequence"/>
</dbReference>
<feature type="transmembrane region" description="Helical" evidence="17">
    <location>
        <begin position="152"/>
        <end position="168"/>
    </location>
</feature>
<dbReference type="GO" id="GO:0005886">
    <property type="term" value="C:plasma membrane"/>
    <property type="evidence" value="ECO:0007669"/>
    <property type="project" value="TreeGrafter"/>
</dbReference>
<proteinExistence type="inferred from homology"/>
<comment type="catalytic activity">
    <reaction evidence="15">
        <text>[GlcNAc-(1-&gt;4)-Mur2Ac(oyl-L-Ala-gamma-D-Glu-L-Lys-D-Ala-D-Ala)](n)-di-trans,octa-cis-undecaprenyl diphosphate + beta-D-GlcNAc-(1-&gt;4)-Mur2Ac(oyl-L-Ala-gamma-D-Glu-L-Lys-D-Ala-D-Ala)-di-trans,octa-cis-undecaprenyl diphosphate = [GlcNAc-(1-&gt;4)-Mur2Ac(oyl-L-Ala-gamma-D-Glu-L-Lys-D-Ala-D-Ala)](n+1)-di-trans,octa-cis-undecaprenyl diphosphate + di-trans,octa-cis-undecaprenyl diphosphate + H(+)</text>
        <dbReference type="Rhea" id="RHEA:23708"/>
        <dbReference type="Rhea" id="RHEA-COMP:9602"/>
        <dbReference type="Rhea" id="RHEA-COMP:9603"/>
        <dbReference type="ChEBI" id="CHEBI:15378"/>
        <dbReference type="ChEBI" id="CHEBI:58405"/>
        <dbReference type="ChEBI" id="CHEBI:60033"/>
        <dbReference type="ChEBI" id="CHEBI:78435"/>
        <dbReference type="EC" id="2.4.99.28"/>
    </reaction>
</comment>
<evidence type="ECO:0000256" key="13">
    <source>
        <dbReference type="ARBA" id="ARBA00041418"/>
    </source>
</evidence>
<comment type="function">
    <text evidence="16">Peptidoglycan polymerase that is essential for cell division.</text>
</comment>
<evidence type="ECO:0000256" key="10">
    <source>
        <dbReference type="ARBA" id="ARBA00033270"/>
    </source>
</evidence>
<evidence type="ECO:0000256" key="2">
    <source>
        <dbReference type="ARBA" id="ARBA00022676"/>
    </source>
</evidence>
<evidence type="ECO:0000256" key="4">
    <source>
        <dbReference type="ARBA" id="ARBA00022692"/>
    </source>
</evidence>
<keyword evidence="6" id="KW-0573">Peptidoglycan synthesis</keyword>
<dbReference type="GO" id="GO:0008360">
    <property type="term" value="P:regulation of cell shape"/>
    <property type="evidence" value="ECO:0007669"/>
    <property type="project" value="UniProtKB-KW"/>
</dbReference>
<dbReference type="PANTHER" id="PTHR30474:SF2">
    <property type="entry name" value="PEPTIDOGLYCAN GLYCOSYLTRANSFERASE FTSW-RELATED"/>
    <property type="match status" value="1"/>
</dbReference>
<feature type="transmembrane region" description="Helical" evidence="17">
    <location>
        <begin position="360"/>
        <end position="381"/>
    </location>
</feature>
<evidence type="ECO:0000256" key="12">
    <source>
        <dbReference type="ARBA" id="ARBA00041185"/>
    </source>
</evidence>
<feature type="transmembrane region" description="Helical" evidence="17">
    <location>
        <begin position="323"/>
        <end position="348"/>
    </location>
</feature>
<feature type="transmembrane region" description="Helical" evidence="17">
    <location>
        <begin position="198"/>
        <end position="217"/>
    </location>
</feature>
<keyword evidence="18" id="KW-0131">Cell cycle</keyword>
<dbReference type="AlphaFoldDB" id="A0A1H9MPL4"/>
<evidence type="ECO:0000256" key="15">
    <source>
        <dbReference type="ARBA" id="ARBA00049902"/>
    </source>
</evidence>
<evidence type="ECO:0000256" key="1">
    <source>
        <dbReference type="ARBA" id="ARBA00004141"/>
    </source>
</evidence>
<keyword evidence="8 17" id="KW-0472">Membrane</keyword>
<protein>
    <recommendedName>
        <fullName evidence="12">Probable peptidoglycan glycosyltransferase FtsW</fullName>
        <ecNumber evidence="14">2.4.99.28</ecNumber>
    </recommendedName>
    <alternativeName>
        <fullName evidence="13">Cell division protein FtsW</fullName>
    </alternativeName>
    <alternativeName>
        <fullName evidence="10">Cell wall polymerase</fullName>
    </alternativeName>
    <alternativeName>
        <fullName evidence="9">Peptidoglycan polymerase</fullName>
    </alternativeName>
</protein>
<feature type="transmembrane region" description="Helical" evidence="17">
    <location>
        <begin position="174"/>
        <end position="191"/>
    </location>
</feature>
<dbReference type="GO" id="GO:0009252">
    <property type="term" value="P:peptidoglycan biosynthetic process"/>
    <property type="evidence" value="ECO:0007669"/>
    <property type="project" value="UniProtKB-KW"/>
</dbReference>
<dbReference type="eggNOG" id="COG0772">
    <property type="taxonomic scope" value="Bacteria"/>
</dbReference>
<feature type="transmembrane region" description="Helical" evidence="17">
    <location>
        <begin position="20"/>
        <end position="39"/>
    </location>
</feature>
<dbReference type="GO" id="GO:0008955">
    <property type="term" value="F:peptidoglycan glycosyltransferase activity"/>
    <property type="evidence" value="ECO:0007669"/>
    <property type="project" value="UniProtKB-EC"/>
</dbReference>
<dbReference type="GO" id="GO:0015648">
    <property type="term" value="F:lipid-linked peptidoglycan transporter activity"/>
    <property type="evidence" value="ECO:0007669"/>
    <property type="project" value="TreeGrafter"/>
</dbReference>
<dbReference type="Pfam" id="PF01098">
    <property type="entry name" value="FTSW_RODA_SPOVE"/>
    <property type="match status" value="1"/>
</dbReference>
<keyword evidence="3" id="KW-0808">Transferase</keyword>
<keyword evidence="4 17" id="KW-0812">Transmembrane</keyword>
<feature type="transmembrane region" description="Helical" evidence="17">
    <location>
        <begin position="88"/>
        <end position="108"/>
    </location>
</feature>
<dbReference type="EMBL" id="FOGJ01000003">
    <property type="protein sequence ID" value="SER25650.1"/>
    <property type="molecule type" value="Genomic_DNA"/>
</dbReference>
<dbReference type="GO" id="GO:0032153">
    <property type="term" value="C:cell division site"/>
    <property type="evidence" value="ECO:0007669"/>
    <property type="project" value="TreeGrafter"/>
</dbReference>
<comment type="similarity">
    <text evidence="11">Belongs to the SEDS family. FtsW subfamily.</text>
</comment>
<evidence type="ECO:0000256" key="16">
    <source>
        <dbReference type="ARBA" id="ARBA00049966"/>
    </source>
</evidence>
<evidence type="ECO:0000256" key="14">
    <source>
        <dbReference type="ARBA" id="ARBA00044770"/>
    </source>
</evidence>
<feature type="transmembrane region" description="Helical" evidence="17">
    <location>
        <begin position="114"/>
        <end position="140"/>
    </location>
</feature>
<comment type="subcellular location">
    <subcellularLocation>
        <location evidence="1">Membrane</location>
        <topology evidence="1">Multi-pass membrane protein</topology>
    </subcellularLocation>
</comment>